<dbReference type="Proteomes" id="UP001144341">
    <property type="component" value="Unassembled WGS sequence"/>
</dbReference>
<reference evidence="1" key="1">
    <citation type="submission" date="2022-12" db="EMBL/GenBank/DDBJ databases">
        <title>Genome sequence of SJ11.</title>
        <authorList>
            <person name="Woo H."/>
        </authorList>
    </citation>
    <scope>NUCLEOTIDE SEQUENCE</scope>
    <source>
        <strain evidence="1">SJ11</strain>
    </source>
</reference>
<comment type="caution">
    <text evidence="1">The sequence shown here is derived from an EMBL/GenBank/DDBJ whole genome shotgun (WGS) entry which is preliminary data.</text>
</comment>
<protein>
    <submittedName>
        <fullName evidence="1">Uncharacterized protein</fullName>
    </submittedName>
</protein>
<evidence type="ECO:0000313" key="2">
    <source>
        <dbReference type="Proteomes" id="UP001144341"/>
    </source>
</evidence>
<gene>
    <name evidence="1" type="ORF">O0931_05630</name>
</gene>
<evidence type="ECO:0000313" key="1">
    <source>
        <dbReference type="EMBL" id="MCZ4222773.1"/>
    </source>
</evidence>
<dbReference type="EMBL" id="JAPWGL010000002">
    <property type="protein sequence ID" value="MCZ4222773.1"/>
    <property type="molecule type" value="Genomic_DNA"/>
</dbReference>
<sequence length="145" mass="17135">MKTSILLFFFLVLTKLSFGQQLKQNIDYQYYRDDKNYYAFELFKNQSSNDDNLMLNFTSNVEFKKIDKIYIQAGTEEVKVKFKVRAEVVSSDNPAFRFYPVVFSLKDLTHKEIDCEAKINFKMDNGMIYTLPFNICNLKLQLAQN</sequence>
<keyword evidence="2" id="KW-1185">Reference proteome</keyword>
<dbReference type="RefSeq" id="WP_269414584.1">
    <property type="nucleotide sequence ID" value="NZ_JAPWGL010000002.1"/>
</dbReference>
<name>A0ABT4KV09_9SPHI</name>
<accession>A0ABT4KV09</accession>
<proteinExistence type="predicted"/>
<organism evidence="1 2">
    <name type="scientific">Pedobacter rhodius</name>
    <dbReference type="NCBI Taxonomy" id="3004098"/>
    <lineage>
        <taxon>Bacteria</taxon>
        <taxon>Pseudomonadati</taxon>
        <taxon>Bacteroidota</taxon>
        <taxon>Sphingobacteriia</taxon>
        <taxon>Sphingobacteriales</taxon>
        <taxon>Sphingobacteriaceae</taxon>
        <taxon>Pedobacter</taxon>
    </lineage>
</organism>